<evidence type="ECO:0000256" key="2">
    <source>
        <dbReference type="ARBA" id="ARBA00004496"/>
    </source>
</evidence>
<dbReference type="GO" id="GO:0005634">
    <property type="term" value="C:nucleus"/>
    <property type="evidence" value="ECO:0007669"/>
    <property type="project" value="UniProtKB-SubCell"/>
</dbReference>
<keyword evidence="7 14" id="KW-0479">Metal-binding</keyword>
<evidence type="ECO:0000256" key="14">
    <source>
        <dbReference type="PROSITE-ProRule" id="PRU00125"/>
    </source>
</evidence>
<keyword evidence="9 14" id="KW-0862">Zinc</keyword>
<evidence type="ECO:0000256" key="3">
    <source>
        <dbReference type="ARBA" id="ARBA00009611"/>
    </source>
</evidence>
<sequence length="673" mass="72772">MDKYDDLGLEASKFIEDLNMYEASKDGLFRMKRDAGNNPDFEETRRVFASKMSKIHMQKHQEEMAKNNFAARLTDGLSGHGRTPDNAFYPKDRPPLNSYRPANEAAAKPPILSGPTPGAVTANQLVSSEGQKQHRTAHQEGPGNRGYRYGNNDDYKEILDPHSSHTLAPGTSSYHPVSLPPHGQPPSCPAAGWGLYQGGHPIQGTHSPAVSPAYTEVQQGQEPAAQYRSTPQPPKPPTTPNSCPSPGLHPPTSPGFSQTQAGNLESACDFSPLAAPAVSASPEVSWVRAGDGQGVGRPSPTSHPPRSPFSDTTDSNSLSSRQILAQAGSGARSSKGDPGQNGLHGGLASSRVAHQSAVRIPVPSEILQSKIPSGDPAYLDQSNSLTHGPTWSASHGPKTTTVPLTQGADGSPLPSAPVSKQEPSTPPRLNPLHCQTLHLQPEQGPSAAEIKLEALTKQLGKEMDAQPKADYFGNCMKCKKAVYGAGQACQAMGNLYHDGCFTCSACSRRLRGKAFYYVCGKVFCEEDFLYSGFQQSADKCNVCGHLIMDMILQALGKSYHPGCFRCVVCSETLDGVPFTVDTENKIYCVRDYHRVLAPKCAACSQPILPSEGSDETIRVVSMDKDYHVECYRCEDCKMELNDEEGHRCYPLDGHLLCHCCHLKRIESSTQQQF</sequence>
<evidence type="ECO:0000256" key="11">
    <source>
        <dbReference type="ARBA" id="ARBA00023038"/>
    </source>
</evidence>
<keyword evidence="8" id="KW-0677">Repeat</keyword>
<dbReference type="STRING" id="1676925.ENSPKIP00000007647"/>
<dbReference type="CDD" id="cd09438">
    <property type="entry name" value="LIM3_Ajuba_like"/>
    <property type="match status" value="1"/>
</dbReference>
<dbReference type="InterPro" id="IPR047247">
    <property type="entry name" value="Ajuba-like_LIM2"/>
</dbReference>
<dbReference type="FunFam" id="2.10.110.10:FF:000037">
    <property type="entry name" value="LIM domain-containing protein 1"/>
    <property type="match status" value="1"/>
</dbReference>
<keyword evidence="12" id="KW-0804">Transcription</keyword>
<evidence type="ECO:0000256" key="1">
    <source>
        <dbReference type="ARBA" id="ARBA00004123"/>
    </source>
</evidence>
<dbReference type="CDD" id="cd09352">
    <property type="entry name" value="LIM1_Ajuba_like"/>
    <property type="match status" value="1"/>
</dbReference>
<keyword evidence="6" id="KW-0678">Repressor</keyword>
<evidence type="ECO:0000256" key="7">
    <source>
        <dbReference type="ARBA" id="ARBA00022723"/>
    </source>
</evidence>
<protein>
    <recommendedName>
        <fullName evidence="4">LIM domain-containing protein 1</fullName>
    </recommendedName>
</protein>
<feature type="compositionally biased region" description="Polar residues" evidence="15">
    <location>
        <begin position="380"/>
        <end position="404"/>
    </location>
</feature>
<feature type="compositionally biased region" description="Polar residues" evidence="15">
    <location>
        <begin position="164"/>
        <end position="175"/>
    </location>
</feature>
<dbReference type="CDD" id="cd09355">
    <property type="entry name" value="LIM2_Ajuba_like"/>
    <property type="match status" value="1"/>
</dbReference>
<evidence type="ECO:0000256" key="8">
    <source>
        <dbReference type="ARBA" id="ARBA00022737"/>
    </source>
</evidence>
<feature type="region of interest" description="Disordered" evidence="15">
    <location>
        <begin position="215"/>
        <end position="262"/>
    </location>
</feature>
<organism evidence="17 18">
    <name type="scientific">Paramormyrops kingsleyae</name>
    <dbReference type="NCBI Taxonomy" id="1676925"/>
    <lineage>
        <taxon>Eukaryota</taxon>
        <taxon>Metazoa</taxon>
        <taxon>Chordata</taxon>
        <taxon>Craniata</taxon>
        <taxon>Vertebrata</taxon>
        <taxon>Euteleostomi</taxon>
        <taxon>Actinopterygii</taxon>
        <taxon>Neopterygii</taxon>
        <taxon>Teleostei</taxon>
        <taxon>Osteoglossocephala</taxon>
        <taxon>Osteoglossomorpha</taxon>
        <taxon>Osteoglossiformes</taxon>
        <taxon>Mormyridae</taxon>
        <taxon>Paramormyrops</taxon>
    </lineage>
</organism>
<dbReference type="FunFam" id="2.10.110.10:FF:000028">
    <property type="entry name" value="LIM domain-containing protein 1"/>
    <property type="match status" value="1"/>
</dbReference>
<dbReference type="GO" id="GO:0003714">
    <property type="term" value="F:transcription corepressor activity"/>
    <property type="evidence" value="ECO:0007669"/>
    <property type="project" value="TreeGrafter"/>
</dbReference>
<dbReference type="GO" id="GO:0005912">
    <property type="term" value="C:adherens junction"/>
    <property type="evidence" value="ECO:0007669"/>
    <property type="project" value="TreeGrafter"/>
</dbReference>
<dbReference type="GO" id="GO:0001666">
    <property type="term" value="P:response to hypoxia"/>
    <property type="evidence" value="ECO:0007669"/>
    <property type="project" value="TreeGrafter"/>
</dbReference>
<feature type="compositionally biased region" description="Pro residues" evidence="15">
    <location>
        <begin position="178"/>
        <end position="188"/>
    </location>
</feature>
<dbReference type="InterPro" id="IPR047245">
    <property type="entry name" value="Ajuba-like_LIM1"/>
</dbReference>
<evidence type="ECO:0000256" key="13">
    <source>
        <dbReference type="ARBA" id="ARBA00023242"/>
    </source>
</evidence>
<evidence type="ECO:0000256" key="10">
    <source>
        <dbReference type="ARBA" id="ARBA00023015"/>
    </source>
</evidence>
<dbReference type="Proteomes" id="UP000261540">
    <property type="component" value="Unplaced"/>
</dbReference>
<evidence type="ECO:0000313" key="18">
    <source>
        <dbReference type="Proteomes" id="UP000261540"/>
    </source>
</evidence>
<evidence type="ECO:0000256" key="12">
    <source>
        <dbReference type="ARBA" id="ARBA00023163"/>
    </source>
</evidence>
<dbReference type="GO" id="GO:0005667">
    <property type="term" value="C:transcription regulator complex"/>
    <property type="evidence" value="ECO:0007669"/>
    <property type="project" value="TreeGrafter"/>
</dbReference>
<dbReference type="PANTHER" id="PTHR24219">
    <property type="entry name" value="LIM DOMAIN-CONTAINING PROTEIN JUB"/>
    <property type="match status" value="1"/>
</dbReference>
<dbReference type="GeneTree" id="ENSGT00940000159019"/>
<dbReference type="SMART" id="SM00132">
    <property type="entry name" value="LIM"/>
    <property type="match status" value="3"/>
</dbReference>
<evidence type="ECO:0000256" key="6">
    <source>
        <dbReference type="ARBA" id="ARBA00022491"/>
    </source>
</evidence>
<feature type="domain" description="LIM zinc-binding" evidence="16">
    <location>
        <begin position="538"/>
        <end position="598"/>
    </location>
</feature>
<dbReference type="SUPFAM" id="SSF57716">
    <property type="entry name" value="Glucocorticoid receptor-like (DNA-binding domain)"/>
    <property type="match status" value="2"/>
</dbReference>
<keyword evidence="18" id="KW-1185">Reference proteome</keyword>
<comment type="similarity">
    <text evidence="3">Belongs to the zyxin/ajuba family.</text>
</comment>
<dbReference type="OrthoDB" id="25414at2759"/>
<feature type="compositionally biased region" description="Polar residues" evidence="15">
    <location>
        <begin position="121"/>
        <end position="130"/>
    </location>
</feature>
<feature type="compositionally biased region" description="Basic and acidic residues" evidence="15">
    <location>
        <begin position="151"/>
        <end position="163"/>
    </location>
</feature>
<evidence type="ECO:0000256" key="9">
    <source>
        <dbReference type="ARBA" id="ARBA00022833"/>
    </source>
</evidence>
<feature type="region of interest" description="Disordered" evidence="15">
    <location>
        <begin position="284"/>
        <end position="347"/>
    </location>
</feature>
<reference evidence="17" key="1">
    <citation type="submission" date="2025-08" db="UniProtKB">
        <authorList>
            <consortium name="Ensembl"/>
        </authorList>
    </citation>
    <scope>IDENTIFICATION</scope>
</reference>
<dbReference type="GO" id="GO:0007010">
    <property type="term" value="P:cytoskeleton organization"/>
    <property type="evidence" value="ECO:0007669"/>
    <property type="project" value="TreeGrafter"/>
</dbReference>
<dbReference type="GO" id="GO:0035331">
    <property type="term" value="P:negative regulation of hippo signaling"/>
    <property type="evidence" value="ECO:0007669"/>
    <property type="project" value="TreeGrafter"/>
</dbReference>
<evidence type="ECO:0000259" key="16">
    <source>
        <dbReference type="PROSITE" id="PS50023"/>
    </source>
</evidence>
<evidence type="ECO:0000313" key="17">
    <source>
        <dbReference type="Ensembl" id="ENSPKIP00000007647.1"/>
    </source>
</evidence>
<keyword evidence="13" id="KW-0539">Nucleus</keyword>
<keyword evidence="10" id="KW-0805">Transcription regulation</keyword>
<feature type="compositionally biased region" description="Polar residues" evidence="15">
    <location>
        <begin position="311"/>
        <end position="323"/>
    </location>
</feature>
<dbReference type="AlphaFoldDB" id="A0A3B3QLP8"/>
<dbReference type="PROSITE" id="PS50023">
    <property type="entry name" value="LIM_DOMAIN_2"/>
    <property type="match status" value="3"/>
</dbReference>
<keyword evidence="5" id="KW-0963">Cytoplasm</keyword>
<dbReference type="GO" id="GO:0046872">
    <property type="term" value="F:metal ion binding"/>
    <property type="evidence" value="ECO:0007669"/>
    <property type="project" value="UniProtKB-KW"/>
</dbReference>
<dbReference type="InterPro" id="IPR047248">
    <property type="entry name" value="Ajuba-like_LIM3"/>
</dbReference>
<dbReference type="Pfam" id="PF00412">
    <property type="entry name" value="LIM"/>
    <property type="match status" value="3"/>
</dbReference>
<feature type="domain" description="LIM zinc-binding" evidence="16">
    <location>
        <begin position="473"/>
        <end position="534"/>
    </location>
</feature>
<evidence type="ECO:0000256" key="4">
    <source>
        <dbReference type="ARBA" id="ARBA00015501"/>
    </source>
</evidence>
<dbReference type="InterPro" id="IPR047172">
    <property type="entry name" value="Ajuba-like"/>
</dbReference>
<name>A0A3B3QLP8_9TELE</name>
<comment type="subcellular location">
    <subcellularLocation>
        <location evidence="2">Cytoplasm</location>
    </subcellularLocation>
    <subcellularLocation>
        <location evidence="1">Nucleus</location>
    </subcellularLocation>
</comment>
<evidence type="ECO:0000256" key="5">
    <source>
        <dbReference type="ARBA" id="ARBA00022490"/>
    </source>
</evidence>
<evidence type="ECO:0000256" key="15">
    <source>
        <dbReference type="SAM" id="MobiDB-lite"/>
    </source>
</evidence>
<keyword evidence="11 14" id="KW-0440">LIM domain</keyword>
<dbReference type="PANTHER" id="PTHR24219:SF3">
    <property type="entry name" value="LIM DOMAIN-CONTAINING PROTEIN 1"/>
    <property type="match status" value="1"/>
</dbReference>
<proteinExistence type="inferred from homology"/>
<dbReference type="Gene3D" id="2.10.110.10">
    <property type="entry name" value="Cysteine Rich Protein"/>
    <property type="match status" value="3"/>
</dbReference>
<reference evidence="17" key="2">
    <citation type="submission" date="2025-09" db="UniProtKB">
        <authorList>
            <consortium name="Ensembl"/>
        </authorList>
    </citation>
    <scope>IDENTIFICATION</scope>
</reference>
<feature type="domain" description="LIM zinc-binding" evidence="16">
    <location>
        <begin position="599"/>
        <end position="667"/>
    </location>
</feature>
<accession>A0A3B3QLP8</accession>
<dbReference type="GO" id="GO:0000932">
    <property type="term" value="C:P-body"/>
    <property type="evidence" value="ECO:0007669"/>
    <property type="project" value="TreeGrafter"/>
</dbReference>
<dbReference type="Ensembl" id="ENSPKIT00000031711.1">
    <property type="protein sequence ID" value="ENSPKIP00000007647.1"/>
    <property type="gene ID" value="ENSPKIG00000023463.1"/>
</dbReference>
<feature type="region of interest" description="Disordered" evidence="15">
    <location>
        <begin position="74"/>
        <end position="194"/>
    </location>
</feature>
<dbReference type="InterPro" id="IPR001781">
    <property type="entry name" value="Znf_LIM"/>
</dbReference>
<feature type="region of interest" description="Disordered" evidence="15">
    <location>
        <begin position="367"/>
        <end position="431"/>
    </location>
</feature>